<feature type="region of interest" description="Disordered" evidence="2">
    <location>
        <begin position="1"/>
        <end position="98"/>
    </location>
</feature>
<dbReference type="PANTHER" id="PTHR33392">
    <property type="entry name" value="POLYISOPRENYL-TEICHOIC ACID--PEPTIDOGLYCAN TEICHOIC ACID TRANSFERASE TAGU"/>
    <property type="match status" value="1"/>
</dbReference>
<dbReference type="PANTHER" id="PTHR33392:SF6">
    <property type="entry name" value="POLYISOPRENYL-TEICHOIC ACID--PEPTIDOGLYCAN TEICHOIC ACID TRANSFERASE TAGU"/>
    <property type="match status" value="1"/>
</dbReference>
<dbReference type="NCBIfam" id="TIGR00350">
    <property type="entry name" value="lytR_cpsA_psr"/>
    <property type="match status" value="1"/>
</dbReference>
<reference evidence="6" key="1">
    <citation type="journal article" date="2019" name="Int. J. Syst. Evol. Microbiol.">
        <title>The Global Catalogue of Microorganisms (GCM) 10K type strain sequencing project: providing services to taxonomists for standard genome sequencing and annotation.</title>
        <authorList>
            <consortium name="The Broad Institute Genomics Platform"/>
            <consortium name="The Broad Institute Genome Sequencing Center for Infectious Disease"/>
            <person name="Wu L."/>
            <person name="Ma J."/>
        </authorList>
    </citation>
    <scope>NUCLEOTIDE SEQUENCE [LARGE SCALE GENOMIC DNA]</scope>
    <source>
        <strain evidence="6">JCM 16021</strain>
    </source>
</reference>
<sequence>MKNRPRGSSRGGDGPEEGTPEYDWLYGQGGHGGSSGTDDQTRVIPSAGSGRPDQTRVMPVQPRAQPAPGGGSGRGGSNDPPPWRQQTPVPPPEPRTRRWRPRLRFGMVKWVLLLWLVFLVAVPLWSWSKVEKVDAEPNGARPDDQPGTTYLLVGSDSRADLSDEDRQDNNLGGDVGQRTDTIMLLHTGSGPNLLMSIPRDSLVEIPGRGVRKVNAAYAYGGPQLLVRTLEGATGIRIDHYVEIGLGGFVSVVDAVGGIEICPTEAMKDPQANLDIEKGCQDADGKVALGYARSRKTSSLGDIDRAKHQREVVSAVGDKAVSPWSVLNPLRYYRLNTAMPDFFKVSEGTNPYDMGKFAIAMTRVDGKSGLTCGVPIRDLAVNWDEERSQRLFDLIAQDETADVPKQLCTPSGLPPR</sequence>
<dbReference type="InterPro" id="IPR050922">
    <property type="entry name" value="LytR/CpsA/Psr_CW_biosynth"/>
</dbReference>
<keyword evidence="3" id="KW-0472">Membrane</keyword>
<dbReference type="EMBL" id="BAAAQQ010000011">
    <property type="protein sequence ID" value="GAA2125782.1"/>
    <property type="molecule type" value="Genomic_DNA"/>
</dbReference>
<dbReference type="RefSeq" id="WP_344303942.1">
    <property type="nucleotide sequence ID" value="NZ_BAAAQQ010000011.1"/>
</dbReference>
<evidence type="ECO:0000256" key="3">
    <source>
        <dbReference type="SAM" id="Phobius"/>
    </source>
</evidence>
<dbReference type="Proteomes" id="UP001500575">
    <property type="component" value="Unassembled WGS sequence"/>
</dbReference>
<keyword evidence="6" id="KW-1185">Reference proteome</keyword>
<feature type="compositionally biased region" description="Pro residues" evidence="2">
    <location>
        <begin position="79"/>
        <end position="93"/>
    </location>
</feature>
<evidence type="ECO:0000313" key="5">
    <source>
        <dbReference type="EMBL" id="GAA2125782.1"/>
    </source>
</evidence>
<gene>
    <name evidence="5" type="ORF">GCM10009843_23820</name>
</gene>
<dbReference type="InterPro" id="IPR004474">
    <property type="entry name" value="LytR_CpsA_psr"/>
</dbReference>
<dbReference type="Pfam" id="PF03816">
    <property type="entry name" value="LytR_cpsA_psr"/>
    <property type="match status" value="1"/>
</dbReference>
<comment type="caution">
    <text evidence="5">The sequence shown here is derived from an EMBL/GenBank/DDBJ whole genome shotgun (WGS) entry which is preliminary data.</text>
</comment>
<protein>
    <recommendedName>
        <fullName evidence="4">Cell envelope-related transcriptional attenuator domain-containing protein</fullName>
    </recommendedName>
</protein>
<comment type="similarity">
    <text evidence="1">Belongs to the LytR/CpsA/Psr (LCP) family.</text>
</comment>
<dbReference type="Gene3D" id="3.40.630.190">
    <property type="entry name" value="LCP protein"/>
    <property type="match status" value="1"/>
</dbReference>
<feature type="region of interest" description="Disordered" evidence="2">
    <location>
        <begin position="133"/>
        <end position="152"/>
    </location>
</feature>
<keyword evidence="3" id="KW-1133">Transmembrane helix</keyword>
<name>A0ABP5K1F9_9ACTN</name>
<evidence type="ECO:0000256" key="2">
    <source>
        <dbReference type="SAM" id="MobiDB-lite"/>
    </source>
</evidence>
<evidence type="ECO:0000259" key="4">
    <source>
        <dbReference type="Pfam" id="PF03816"/>
    </source>
</evidence>
<feature type="transmembrane region" description="Helical" evidence="3">
    <location>
        <begin position="107"/>
        <end position="127"/>
    </location>
</feature>
<evidence type="ECO:0000313" key="6">
    <source>
        <dbReference type="Proteomes" id="UP001500575"/>
    </source>
</evidence>
<evidence type="ECO:0000256" key="1">
    <source>
        <dbReference type="ARBA" id="ARBA00006068"/>
    </source>
</evidence>
<feature type="domain" description="Cell envelope-related transcriptional attenuator" evidence="4">
    <location>
        <begin position="178"/>
        <end position="319"/>
    </location>
</feature>
<proteinExistence type="inferred from homology"/>
<keyword evidence="3" id="KW-0812">Transmembrane</keyword>
<organism evidence="5 6">
    <name type="scientific">Nocardioides bigeumensis</name>
    <dbReference type="NCBI Taxonomy" id="433657"/>
    <lineage>
        <taxon>Bacteria</taxon>
        <taxon>Bacillati</taxon>
        <taxon>Actinomycetota</taxon>
        <taxon>Actinomycetes</taxon>
        <taxon>Propionibacteriales</taxon>
        <taxon>Nocardioidaceae</taxon>
        <taxon>Nocardioides</taxon>
    </lineage>
</organism>
<accession>A0ABP5K1F9</accession>